<evidence type="ECO:0000313" key="3">
    <source>
        <dbReference type="Proteomes" id="UP000614047"/>
    </source>
</evidence>
<accession>A0A931DPK8</accession>
<protein>
    <submittedName>
        <fullName evidence="2">Membrane protein YqjE</fullName>
    </submittedName>
</protein>
<organism evidence="2 3">
    <name type="scientific">Actinomadura viridis</name>
    <dbReference type="NCBI Taxonomy" id="58110"/>
    <lineage>
        <taxon>Bacteria</taxon>
        <taxon>Bacillati</taxon>
        <taxon>Actinomycetota</taxon>
        <taxon>Actinomycetes</taxon>
        <taxon>Streptosporangiales</taxon>
        <taxon>Thermomonosporaceae</taxon>
        <taxon>Actinomadura</taxon>
    </lineage>
</organism>
<feature type="transmembrane region" description="Helical" evidence="1">
    <location>
        <begin position="48"/>
        <end position="76"/>
    </location>
</feature>
<dbReference type="AlphaFoldDB" id="A0A931DPK8"/>
<dbReference type="EMBL" id="JADOUA010000001">
    <property type="protein sequence ID" value="MBG6092424.1"/>
    <property type="molecule type" value="Genomic_DNA"/>
</dbReference>
<keyword evidence="1" id="KW-0812">Transmembrane</keyword>
<keyword evidence="3" id="KW-1185">Reference proteome</keyword>
<dbReference type="Pfam" id="PF07332">
    <property type="entry name" value="Phage_holin_3_6"/>
    <property type="match status" value="1"/>
</dbReference>
<reference evidence="2" key="1">
    <citation type="submission" date="2020-11" db="EMBL/GenBank/DDBJ databases">
        <title>Sequencing the genomes of 1000 actinobacteria strains.</title>
        <authorList>
            <person name="Klenk H.-P."/>
        </authorList>
    </citation>
    <scope>NUCLEOTIDE SEQUENCE</scope>
    <source>
        <strain evidence="2">DSM 43175</strain>
    </source>
</reference>
<evidence type="ECO:0000313" key="2">
    <source>
        <dbReference type="EMBL" id="MBG6092424.1"/>
    </source>
</evidence>
<feature type="transmembrane region" description="Helical" evidence="1">
    <location>
        <begin position="82"/>
        <end position="108"/>
    </location>
</feature>
<dbReference type="RefSeq" id="WP_197014612.1">
    <property type="nucleotide sequence ID" value="NZ_BAABES010000012.1"/>
</dbReference>
<dbReference type="Proteomes" id="UP000614047">
    <property type="component" value="Unassembled WGS sequence"/>
</dbReference>
<evidence type="ECO:0000256" key="1">
    <source>
        <dbReference type="SAM" id="Phobius"/>
    </source>
</evidence>
<keyword evidence="1" id="KW-1133">Transmembrane helix</keyword>
<dbReference type="InterPro" id="IPR009937">
    <property type="entry name" value="Phage_holin_3_6"/>
</dbReference>
<proteinExistence type="predicted"/>
<gene>
    <name evidence="2" type="ORF">IW256_006537</name>
</gene>
<keyword evidence="1" id="KW-0472">Membrane</keyword>
<sequence>MSEALPGERTEDKSLGELVALASSNVSDLVRAEIDLAKLELKADAKKAALGGVMFSIAGLIAGLIVILLSIAAAYGLVAVGIWHWAAFLIVAGAYLLLALVLLGIGYLRIKKIDGAKRTRASLKNDLTMLRHRGDSDTPALTD</sequence>
<comment type="caution">
    <text evidence="2">The sequence shown here is derived from an EMBL/GenBank/DDBJ whole genome shotgun (WGS) entry which is preliminary data.</text>
</comment>
<name>A0A931DPK8_9ACTN</name>